<feature type="transmembrane region" description="Helical" evidence="1">
    <location>
        <begin position="274"/>
        <end position="296"/>
    </location>
</feature>
<evidence type="ECO:0000313" key="2">
    <source>
        <dbReference type="EMBL" id="QKS73096.1"/>
    </source>
</evidence>
<name>A0A859FJY6_9BACI</name>
<feature type="transmembrane region" description="Helical" evidence="1">
    <location>
        <begin position="236"/>
        <end position="262"/>
    </location>
</feature>
<dbReference type="AlphaFoldDB" id="A0A859FJY6"/>
<dbReference type="RefSeq" id="WP_176011062.1">
    <property type="nucleotide sequence ID" value="NZ_CP041372.2"/>
</dbReference>
<organism evidence="2 3">
    <name type="scientific">Paenalkalicoccus suaedae</name>
    <dbReference type="NCBI Taxonomy" id="2592382"/>
    <lineage>
        <taxon>Bacteria</taxon>
        <taxon>Bacillati</taxon>
        <taxon>Bacillota</taxon>
        <taxon>Bacilli</taxon>
        <taxon>Bacillales</taxon>
        <taxon>Bacillaceae</taxon>
        <taxon>Paenalkalicoccus</taxon>
    </lineage>
</organism>
<keyword evidence="1" id="KW-0812">Transmembrane</keyword>
<feature type="transmembrane region" description="Helical" evidence="1">
    <location>
        <begin position="12"/>
        <end position="40"/>
    </location>
</feature>
<protein>
    <submittedName>
        <fullName evidence="2">YybS family protein</fullName>
    </submittedName>
</protein>
<feature type="transmembrane region" description="Helical" evidence="1">
    <location>
        <begin position="168"/>
        <end position="193"/>
    </location>
</feature>
<evidence type="ECO:0000256" key="1">
    <source>
        <dbReference type="SAM" id="Phobius"/>
    </source>
</evidence>
<feature type="transmembrane region" description="Helical" evidence="1">
    <location>
        <begin position="98"/>
        <end position="123"/>
    </location>
</feature>
<sequence>MEQSTMFKDGIIAIAVYVLLGFLTLLVPIVGLVTFFFAAVPLALFTYRYSWKSGAVALSGAFLLFFLLAGPVSLLSIFLNGITGIIIGELYRQKKSAFGVFAGSALSTIGGILALYLGAIIFLNVNPVEEIQTAMTESVEQTEELFGVTQDQEEALAPMLGFIDELTVIAPALIVMFGTGIALFIQLVIARFLKKRKLPYAPFPPLREWSLPKSFFWYYLLTFVFLFAQPEPGTTFYTVGANLTPVLEAAMFIQGVTFLFFFFHMKKLNKIIPILITVFALLLPIFLPIIRILGIIDLGFDLRKRLNSQN</sequence>
<keyword evidence="1" id="KW-1133">Transmembrane helix</keyword>
<dbReference type="Pfam" id="PF09991">
    <property type="entry name" value="DUF2232"/>
    <property type="match status" value="1"/>
</dbReference>
<dbReference type="Proteomes" id="UP000318138">
    <property type="component" value="Chromosome"/>
</dbReference>
<dbReference type="PANTHER" id="PTHR41324:SF1">
    <property type="entry name" value="DUF2232 DOMAIN-CONTAINING PROTEIN"/>
    <property type="match status" value="1"/>
</dbReference>
<proteinExistence type="predicted"/>
<feature type="transmembrane region" description="Helical" evidence="1">
    <location>
        <begin position="214"/>
        <end position="230"/>
    </location>
</feature>
<feature type="transmembrane region" description="Helical" evidence="1">
    <location>
        <begin position="60"/>
        <end position="86"/>
    </location>
</feature>
<dbReference type="InterPro" id="IPR018710">
    <property type="entry name" value="DUF2232"/>
</dbReference>
<accession>A0A859FJY6</accession>
<evidence type="ECO:0000313" key="3">
    <source>
        <dbReference type="Proteomes" id="UP000318138"/>
    </source>
</evidence>
<dbReference type="EMBL" id="CP041372">
    <property type="protein sequence ID" value="QKS73096.1"/>
    <property type="molecule type" value="Genomic_DNA"/>
</dbReference>
<dbReference type="KEGG" id="psua:FLK61_41675"/>
<dbReference type="PANTHER" id="PTHR41324">
    <property type="entry name" value="MEMBRANE PROTEIN-RELATED"/>
    <property type="match status" value="1"/>
</dbReference>
<keyword evidence="1" id="KW-0472">Membrane</keyword>
<reference evidence="3" key="1">
    <citation type="submission" date="2019-07" db="EMBL/GenBank/DDBJ databases">
        <title>Bacillus alkalisoli sp. nov. isolated from saline soil.</title>
        <authorList>
            <person name="Sun J.-Q."/>
            <person name="Xu L."/>
        </authorList>
    </citation>
    <scope>NUCLEOTIDE SEQUENCE [LARGE SCALE GENOMIC DNA]</scope>
    <source>
        <strain evidence="3">M4U3P1</strain>
    </source>
</reference>
<gene>
    <name evidence="2" type="ORF">FLK61_41675</name>
</gene>
<keyword evidence="3" id="KW-1185">Reference proteome</keyword>